<feature type="compositionally biased region" description="Polar residues" evidence="1">
    <location>
        <begin position="174"/>
        <end position="183"/>
    </location>
</feature>
<dbReference type="InParanoid" id="B8LDC0"/>
<feature type="chain" id="PRO_5005339036" evidence="2">
    <location>
        <begin position="35"/>
        <end position="503"/>
    </location>
</feature>
<evidence type="ECO:0000313" key="3">
    <source>
        <dbReference type="EMBL" id="EED86686.1"/>
    </source>
</evidence>
<dbReference type="RefSeq" id="XP_002296958.1">
    <property type="nucleotide sequence ID" value="XM_002296922.1"/>
</dbReference>
<reference evidence="3 4" key="1">
    <citation type="journal article" date="2004" name="Science">
        <title>The genome of the diatom Thalassiosira pseudonana: ecology, evolution, and metabolism.</title>
        <authorList>
            <person name="Armbrust E.V."/>
            <person name="Berges J.A."/>
            <person name="Bowler C."/>
            <person name="Green B.R."/>
            <person name="Martinez D."/>
            <person name="Putnam N.H."/>
            <person name="Zhou S."/>
            <person name="Allen A.E."/>
            <person name="Apt K.E."/>
            <person name="Bechner M."/>
            <person name="Brzezinski M.A."/>
            <person name="Chaal B.K."/>
            <person name="Chiovitti A."/>
            <person name="Davis A.K."/>
            <person name="Demarest M.S."/>
            <person name="Detter J.C."/>
            <person name="Glavina T."/>
            <person name="Goodstein D."/>
            <person name="Hadi M.Z."/>
            <person name="Hellsten U."/>
            <person name="Hildebrand M."/>
            <person name="Jenkins B.D."/>
            <person name="Jurka J."/>
            <person name="Kapitonov V.V."/>
            <person name="Kroger N."/>
            <person name="Lau W.W."/>
            <person name="Lane T.W."/>
            <person name="Larimer F.W."/>
            <person name="Lippmeier J.C."/>
            <person name="Lucas S."/>
            <person name="Medina M."/>
            <person name="Montsant A."/>
            <person name="Obornik M."/>
            <person name="Parker M.S."/>
            <person name="Palenik B."/>
            <person name="Pazour G.J."/>
            <person name="Richardson P.M."/>
            <person name="Rynearson T.A."/>
            <person name="Saito M.A."/>
            <person name="Schwartz D.C."/>
            <person name="Thamatrakoln K."/>
            <person name="Valentin K."/>
            <person name="Vardi A."/>
            <person name="Wilkerson F.P."/>
            <person name="Rokhsar D.S."/>
        </authorList>
    </citation>
    <scope>NUCLEOTIDE SEQUENCE [LARGE SCALE GENOMIC DNA]</scope>
    <source>
        <strain evidence="3 4">CCMP1335</strain>
    </source>
</reference>
<evidence type="ECO:0000313" key="4">
    <source>
        <dbReference type="Proteomes" id="UP000001449"/>
    </source>
</evidence>
<accession>B8LDC0</accession>
<protein>
    <submittedName>
        <fullName evidence="3">Uncharacterized protein</fullName>
    </submittedName>
</protein>
<feature type="region of interest" description="Disordered" evidence="1">
    <location>
        <begin position="217"/>
        <end position="250"/>
    </location>
</feature>
<dbReference type="PaxDb" id="35128-Thaps11196"/>
<feature type="region of interest" description="Disordered" evidence="1">
    <location>
        <begin position="166"/>
        <end position="192"/>
    </location>
</feature>
<dbReference type="eggNOG" id="ENOG502T2X6">
    <property type="taxonomic scope" value="Eukaryota"/>
</dbReference>
<dbReference type="Proteomes" id="UP000001449">
    <property type="component" value="Unassembled WGS sequence"/>
</dbReference>
<keyword evidence="4" id="KW-1185">Reference proteome</keyword>
<keyword evidence="2" id="KW-0732">Signal</keyword>
<dbReference type="EMBL" id="DS999419">
    <property type="protein sequence ID" value="EED86686.1"/>
    <property type="molecule type" value="Genomic_DNA"/>
</dbReference>
<evidence type="ECO:0000256" key="2">
    <source>
        <dbReference type="SAM" id="SignalP"/>
    </source>
</evidence>
<feature type="region of interest" description="Disordered" evidence="1">
    <location>
        <begin position="403"/>
        <end position="425"/>
    </location>
</feature>
<dbReference type="GeneID" id="7446315"/>
<proteinExistence type="predicted"/>
<gene>
    <name evidence="3" type="ORF">THAPSDRAFT_11196</name>
</gene>
<feature type="signal peptide" evidence="2">
    <location>
        <begin position="1"/>
        <end position="34"/>
    </location>
</feature>
<name>B8LDC0_THAPS</name>
<dbReference type="AlphaFoldDB" id="B8LDC0"/>
<dbReference type="KEGG" id="tps:THAPSDRAFT_11196"/>
<organism evidence="3 4">
    <name type="scientific">Thalassiosira pseudonana</name>
    <name type="common">Marine diatom</name>
    <name type="synonym">Cyclotella nana</name>
    <dbReference type="NCBI Taxonomy" id="35128"/>
    <lineage>
        <taxon>Eukaryota</taxon>
        <taxon>Sar</taxon>
        <taxon>Stramenopiles</taxon>
        <taxon>Ochrophyta</taxon>
        <taxon>Bacillariophyta</taxon>
        <taxon>Coscinodiscophyceae</taxon>
        <taxon>Thalassiosirophycidae</taxon>
        <taxon>Thalassiosirales</taxon>
        <taxon>Thalassiosiraceae</taxon>
        <taxon>Thalassiosira</taxon>
    </lineage>
</organism>
<sequence length="503" mass="56965">MKQPQTSKPRRRKRQLGIHLLLTVAVVTASLASASDEHEGKGNDNGRIVQSLFRFPASRFGPEFEDLLKLFHGEWLHVNDTTSSLPPITPDPTGTTHASRAVSGSVPTLFRRQCYGPTSVSSMQQQMLYKNLEQRKKDIEFQYLKDSSEETRLLFNMVKRFAPAFLPDGGEGGNRSSHSSGGTTKIHKKRAKSTVNTVYSLPSSVVAEYELPSTLSFQTNSHDADSNNNNNSQPQQWTWRPPAHFSSRGTPKNMTFRYKFFESMRQQFQQSIQRLLPTFELEMGRHSGMFWYPPGGVREWHCNYLDVQGAAGGKNGDKRDEAIFNSQVWRMYFVRTVRDAEFDDKLSKLRMKVSGDGTVDRGSNDHSAMHIIPGGDEGTTLEVLQKAGARPLTQDEKQRQWSDIFAEEDPIPQQKDDSVDSKEDDEFDRNAVWRVPDQDGHVTIFRIPDLWHCIVSEEVHRYSLGFAFSDSEVQSLLKVAGVEFDVSGYESNTKRQDGTGDEL</sequence>
<dbReference type="OMA" id="AMHIIPG"/>
<evidence type="ECO:0000256" key="1">
    <source>
        <dbReference type="SAM" id="MobiDB-lite"/>
    </source>
</evidence>
<reference evidence="3 4" key="2">
    <citation type="journal article" date="2008" name="Nature">
        <title>The Phaeodactylum genome reveals the evolutionary history of diatom genomes.</title>
        <authorList>
            <person name="Bowler C."/>
            <person name="Allen A.E."/>
            <person name="Badger J.H."/>
            <person name="Grimwood J."/>
            <person name="Jabbari K."/>
            <person name="Kuo A."/>
            <person name="Maheswari U."/>
            <person name="Martens C."/>
            <person name="Maumus F."/>
            <person name="Otillar R.P."/>
            <person name="Rayko E."/>
            <person name="Salamov A."/>
            <person name="Vandepoele K."/>
            <person name="Beszteri B."/>
            <person name="Gruber A."/>
            <person name="Heijde M."/>
            <person name="Katinka M."/>
            <person name="Mock T."/>
            <person name="Valentin K."/>
            <person name="Verret F."/>
            <person name="Berges J.A."/>
            <person name="Brownlee C."/>
            <person name="Cadoret J.P."/>
            <person name="Chiovitti A."/>
            <person name="Choi C.J."/>
            <person name="Coesel S."/>
            <person name="De Martino A."/>
            <person name="Detter J.C."/>
            <person name="Durkin C."/>
            <person name="Falciatore A."/>
            <person name="Fournet J."/>
            <person name="Haruta M."/>
            <person name="Huysman M.J."/>
            <person name="Jenkins B.D."/>
            <person name="Jiroutova K."/>
            <person name="Jorgensen R.E."/>
            <person name="Joubert Y."/>
            <person name="Kaplan A."/>
            <person name="Kroger N."/>
            <person name="Kroth P.G."/>
            <person name="La Roche J."/>
            <person name="Lindquist E."/>
            <person name="Lommer M."/>
            <person name="Martin-Jezequel V."/>
            <person name="Lopez P.J."/>
            <person name="Lucas S."/>
            <person name="Mangogna M."/>
            <person name="McGinnis K."/>
            <person name="Medlin L.K."/>
            <person name="Montsant A."/>
            <person name="Oudot-Le Secq M.P."/>
            <person name="Napoli C."/>
            <person name="Obornik M."/>
            <person name="Parker M.S."/>
            <person name="Petit J.L."/>
            <person name="Porcel B.M."/>
            <person name="Poulsen N."/>
            <person name="Robison M."/>
            <person name="Rychlewski L."/>
            <person name="Rynearson T.A."/>
            <person name="Schmutz J."/>
            <person name="Shapiro H."/>
            <person name="Siaut M."/>
            <person name="Stanley M."/>
            <person name="Sussman M.R."/>
            <person name="Taylor A.R."/>
            <person name="Vardi A."/>
            <person name="von Dassow P."/>
            <person name="Vyverman W."/>
            <person name="Willis A."/>
            <person name="Wyrwicz L.S."/>
            <person name="Rokhsar D.S."/>
            <person name="Weissenbach J."/>
            <person name="Armbrust E.V."/>
            <person name="Green B.R."/>
            <person name="Van de Peer Y."/>
            <person name="Grigoriev I.V."/>
        </authorList>
    </citation>
    <scope>NUCLEOTIDE SEQUENCE [LARGE SCALE GENOMIC DNA]</scope>
    <source>
        <strain evidence="3 4">CCMP1335</strain>
    </source>
</reference>
<dbReference type="HOGENOM" id="CLU_542395_0_0_1"/>